<dbReference type="InterPro" id="IPR013083">
    <property type="entry name" value="Znf_RING/FYVE/PHD"/>
</dbReference>
<dbReference type="PANTHER" id="PTHR47662">
    <property type="entry name" value="RING-TYPE DOMAIN-CONTAINING PROTEIN"/>
    <property type="match status" value="1"/>
</dbReference>
<sequence length="176" mass="20480">MVSSCSLLTRTHLKLAWNSLFNRPHIDKSSEHDIPKTGKELGTSRFKYMPESVQEVECPVCLCKIEEGEEIRELRCDHFFHRVCLDRWLGYPNATCPICRGSEAPPRIMVAKLGEEDEFVEELIFMFSSFSGSNARRRSKWWLSVNDQNRRISEAARLDLCFQDLWRPDFSCASRS</sequence>
<keyword evidence="1" id="KW-0863">Zinc-finger</keyword>
<dbReference type="GO" id="GO:0008270">
    <property type="term" value="F:zinc ion binding"/>
    <property type="evidence" value="ECO:0007669"/>
    <property type="project" value="UniProtKB-KW"/>
</dbReference>
<dbReference type="EMBL" id="JABCRI010000010">
    <property type="protein sequence ID" value="KAF8399206.1"/>
    <property type="molecule type" value="Genomic_DNA"/>
</dbReference>
<organism evidence="3 4">
    <name type="scientific">Tetracentron sinense</name>
    <name type="common">Spur-leaf</name>
    <dbReference type="NCBI Taxonomy" id="13715"/>
    <lineage>
        <taxon>Eukaryota</taxon>
        <taxon>Viridiplantae</taxon>
        <taxon>Streptophyta</taxon>
        <taxon>Embryophyta</taxon>
        <taxon>Tracheophyta</taxon>
        <taxon>Spermatophyta</taxon>
        <taxon>Magnoliopsida</taxon>
        <taxon>Trochodendrales</taxon>
        <taxon>Trochodendraceae</taxon>
        <taxon>Tetracentron</taxon>
    </lineage>
</organism>
<proteinExistence type="predicted"/>
<accession>A0A834Z5G8</accession>
<protein>
    <recommendedName>
        <fullName evidence="2">RING-type domain-containing protein</fullName>
    </recommendedName>
</protein>
<dbReference type="SUPFAM" id="SSF57850">
    <property type="entry name" value="RING/U-box"/>
    <property type="match status" value="1"/>
</dbReference>
<dbReference type="InterPro" id="IPR001841">
    <property type="entry name" value="Znf_RING"/>
</dbReference>
<evidence type="ECO:0000313" key="3">
    <source>
        <dbReference type="EMBL" id="KAF8399206.1"/>
    </source>
</evidence>
<evidence type="ECO:0000259" key="2">
    <source>
        <dbReference type="PROSITE" id="PS50089"/>
    </source>
</evidence>
<evidence type="ECO:0000313" key="4">
    <source>
        <dbReference type="Proteomes" id="UP000655225"/>
    </source>
</evidence>
<dbReference type="Proteomes" id="UP000655225">
    <property type="component" value="Unassembled WGS sequence"/>
</dbReference>
<feature type="domain" description="RING-type" evidence="2">
    <location>
        <begin position="58"/>
        <end position="100"/>
    </location>
</feature>
<name>A0A834Z5G8_TETSI</name>
<dbReference type="Pfam" id="PF13639">
    <property type="entry name" value="zf-RING_2"/>
    <property type="match status" value="1"/>
</dbReference>
<dbReference type="OrthoDB" id="9984778at2759"/>
<dbReference type="OMA" id="QEVECPV"/>
<dbReference type="PANTHER" id="PTHR47662:SF1">
    <property type="entry name" value="RING-TYPE DOMAIN-CONTAINING PROTEIN"/>
    <property type="match status" value="1"/>
</dbReference>
<reference evidence="3 4" key="1">
    <citation type="submission" date="2020-04" db="EMBL/GenBank/DDBJ databases">
        <title>Plant Genome Project.</title>
        <authorList>
            <person name="Zhang R.-G."/>
        </authorList>
    </citation>
    <scope>NUCLEOTIDE SEQUENCE [LARGE SCALE GENOMIC DNA]</scope>
    <source>
        <strain evidence="3">YNK0</strain>
        <tissue evidence="3">Leaf</tissue>
    </source>
</reference>
<dbReference type="AlphaFoldDB" id="A0A834Z5G8"/>
<keyword evidence="4" id="KW-1185">Reference proteome</keyword>
<gene>
    <name evidence="3" type="ORF">HHK36_015071</name>
</gene>
<keyword evidence="1" id="KW-0862">Zinc</keyword>
<dbReference type="PROSITE" id="PS50089">
    <property type="entry name" value="ZF_RING_2"/>
    <property type="match status" value="1"/>
</dbReference>
<evidence type="ECO:0000256" key="1">
    <source>
        <dbReference type="PROSITE-ProRule" id="PRU00175"/>
    </source>
</evidence>
<keyword evidence="1" id="KW-0479">Metal-binding</keyword>
<dbReference type="Gene3D" id="3.30.40.10">
    <property type="entry name" value="Zinc/RING finger domain, C3HC4 (zinc finger)"/>
    <property type="match status" value="1"/>
</dbReference>
<comment type="caution">
    <text evidence="3">The sequence shown here is derived from an EMBL/GenBank/DDBJ whole genome shotgun (WGS) entry which is preliminary data.</text>
</comment>
<dbReference type="SMART" id="SM00184">
    <property type="entry name" value="RING"/>
    <property type="match status" value="1"/>
</dbReference>